<gene>
    <name evidence="2" type="primary">LOC106168795</name>
</gene>
<protein>
    <submittedName>
        <fullName evidence="2">Uncharacterized protein LOC106168795</fullName>
    </submittedName>
</protein>
<sequence>MGNTLLNPCSTTAAAVSGQILACDNGLTTQQGACTFNPFFLLFTTSAQACLCPAGYYLTYNLTASPDIDVDCTSISGTPCRSDLDCNSRASDCLGISSFSQVNFDGSGTTSTVSQDIVDFLLPAVSLICSFNDIYLVSRIPVYFCDGAANAIGRCEAIESGPYETPPIDVPFYQNITLTQGVIRDLNRRLLFTRYPVTYNQSDPLTFSSVNVLSGLIP</sequence>
<dbReference type="Proteomes" id="UP000085678">
    <property type="component" value="Unplaced"/>
</dbReference>
<reference evidence="2" key="1">
    <citation type="submission" date="2025-08" db="UniProtKB">
        <authorList>
            <consortium name="RefSeq"/>
        </authorList>
    </citation>
    <scope>IDENTIFICATION</scope>
    <source>
        <tissue evidence="2">Gonads</tissue>
    </source>
</reference>
<proteinExistence type="predicted"/>
<dbReference type="AlphaFoldDB" id="A0A1S3IZ10"/>
<name>A0A1S3IZ10_LINAN</name>
<dbReference type="KEGG" id="lak:106168795"/>
<keyword evidence="1" id="KW-1185">Reference proteome</keyword>
<evidence type="ECO:0000313" key="1">
    <source>
        <dbReference type="Proteomes" id="UP000085678"/>
    </source>
</evidence>
<accession>A0A1S3IZ10</accession>
<dbReference type="GeneID" id="106168795"/>
<dbReference type="RefSeq" id="XP_013403437.1">
    <property type="nucleotide sequence ID" value="XM_013547983.1"/>
</dbReference>
<organism evidence="1 2">
    <name type="scientific">Lingula anatina</name>
    <name type="common">Brachiopod</name>
    <name type="synonym">Lingula unguis</name>
    <dbReference type="NCBI Taxonomy" id="7574"/>
    <lineage>
        <taxon>Eukaryota</taxon>
        <taxon>Metazoa</taxon>
        <taxon>Spiralia</taxon>
        <taxon>Lophotrochozoa</taxon>
        <taxon>Brachiopoda</taxon>
        <taxon>Linguliformea</taxon>
        <taxon>Lingulata</taxon>
        <taxon>Lingulida</taxon>
        <taxon>Linguloidea</taxon>
        <taxon>Lingulidae</taxon>
        <taxon>Lingula</taxon>
    </lineage>
</organism>
<evidence type="ECO:0000313" key="2">
    <source>
        <dbReference type="RefSeq" id="XP_013403437.1"/>
    </source>
</evidence>
<dbReference type="InParanoid" id="A0A1S3IZ10"/>